<accession>A0ABS9SP56</accession>
<dbReference type="Proteomes" id="UP001202248">
    <property type="component" value="Unassembled WGS sequence"/>
</dbReference>
<dbReference type="EMBL" id="JAKWBL010000004">
    <property type="protein sequence ID" value="MCH5600138.1"/>
    <property type="molecule type" value="Genomic_DNA"/>
</dbReference>
<dbReference type="RefSeq" id="WP_240832149.1">
    <property type="nucleotide sequence ID" value="NZ_JAKWBL010000004.1"/>
</dbReference>
<name>A0ABS9SP56_9BACT</name>
<reference evidence="1 2" key="1">
    <citation type="submission" date="2022-02" db="EMBL/GenBank/DDBJ databases">
        <authorList>
            <person name="Min J."/>
        </authorList>
    </citation>
    <scope>NUCLEOTIDE SEQUENCE [LARGE SCALE GENOMIC DNA]</scope>
    <source>
        <strain evidence="1 2">GR10-1</strain>
    </source>
</reference>
<gene>
    <name evidence="1" type="ORF">MKP09_20560</name>
</gene>
<evidence type="ECO:0000313" key="2">
    <source>
        <dbReference type="Proteomes" id="UP001202248"/>
    </source>
</evidence>
<comment type="caution">
    <text evidence="1">The sequence shown here is derived from an EMBL/GenBank/DDBJ whole genome shotgun (WGS) entry which is preliminary data.</text>
</comment>
<proteinExistence type="predicted"/>
<evidence type="ECO:0000313" key="1">
    <source>
        <dbReference type="EMBL" id="MCH5600138.1"/>
    </source>
</evidence>
<keyword evidence="2" id="KW-1185">Reference proteome</keyword>
<sequence>METIVLDKKTFVVIEKEAYEKIELIAAQKVPKSKKLSLAEGKKRAHKLIDKWAKEKSQY</sequence>
<organism evidence="1 2">
    <name type="scientific">Niabella ginsengisoli</name>
    <dbReference type="NCBI Taxonomy" id="522298"/>
    <lineage>
        <taxon>Bacteria</taxon>
        <taxon>Pseudomonadati</taxon>
        <taxon>Bacteroidota</taxon>
        <taxon>Chitinophagia</taxon>
        <taxon>Chitinophagales</taxon>
        <taxon>Chitinophagaceae</taxon>
        <taxon>Niabella</taxon>
    </lineage>
</organism>
<protein>
    <submittedName>
        <fullName evidence="1">Uncharacterized protein</fullName>
    </submittedName>
</protein>